<evidence type="ECO:0000256" key="2">
    <source>
        <dbReference type="ARBA" id="ARBA00022692"/>
    </source>
</evidence>
<comment type="subcellular location">
    <subcellularLocation>
        <location evidence="1">Membrane</location>
        <topology evidence="1">Multi-pass membrane protein</topology>
    </subcellularLocation>
</comment>
<dbReference type="PANTHER" id="PTHR10231">
    <property type="entry name" value="NUCLEOTIDE-SUGAR TRANSMEMBRANE TRANSPORTER"/>
    <property type="match status" value="1"/>
</dbReference>
<evidence type="ECO:0000256" key="4">
    <source>
        <dbReference type="ARBA" id="ARBA00023136"/>
    </source>
</evidence>
<dbReference type="InterPro" id="IPR037185">
    <property type="entry name" value="EmrE-like"/>
</dbReference>
<keyword evidence="4" id="KW-0472">Membrane</keyword>
<reference evidence="5 6" key="1">
    <citation type="submission" date="2023-08" db="EMBL/GenBank/DDBJ databases">
        <title>Black Yeasts Isolated from many extreme environments.</title>
        <authorList>
            <person name="Coleine C."/>
            <person name="Stajich J.E."/>
            <person name="Selbmann L."/>
        </authorList>
    </citation>
    <scope>NUCLEOTIDE SEQUENCE [LARGE SCALE GENOMIC DNA]</scope>
    <source>
        <strain evidence="5 6">CCFEE 5386</strain>
    </source>
</reference>
<keyword evidence="3" id="KW-1133">Transmembrane helix</keyword>
<sequence length="256" mass="27725">MPLVNRPPYYISNAVFLSEILKLATSLSLALYDIARDPHTLEDLTVTGLFTKLGQVVFTSDSWKMALPAILYTLQTTLQYIGVSNLDDATFQVTSQLEMLVTAVLSVTMLGRSLSMRKWVATIILMVPTLSNADTTVLSTKDLQGGVAFHSPRTIWDLESLGNAAAGQLSKRYATYEGIEVDDAANAPPEVNTRIGLVAVVLACSLSGVASAYSEKALKDAKPEVPSASAWVRNVQMSFYSIWPALLVGPRIAHCL</sequence>
<dbReference type="Proteomes" id="UP001308179">
    <property type="component" value="Unassembled WGS sequence"/>
</dbReference>
<accession>A0ABR0KWU2</accession>
<dbReference type="Pfam" id="PF04142">
    <property type="entry name" value="Nuc_sug_transp"/>
    <property type="match status" value="1"/>
</dbReference>
<name>A0ABR0KWU2_9PEZI</name>
<protein>
    <submittedName>
        <fullName evidence="5">UDP-galactose transporter Gms1</fullName>
    </submittedName>
</protein>
<keyword evidence="2" id="KW-0812">Transmembrane</keyword>
<dbReference type="SUPFAM" id="SSF103481">
    <property type="entry name" value="Multidrug resistance efflux transporter EmrE"/>
    <property type="match status" value="1"/>
</dbReference>
<evidence type="ECO:0000313" key="6">
    <source>
        <dbReference type="Proteomes" id="UP001308179"/>
    </source>
</evidence>
<evidence type="ECO:0000256" key="1">
    <source>
        <dbReference type="ARBA" id="ARBA00004141"/>
    </source>
</evidence>
<evidence type="ECO:0000256" key="3">
    <source>
        <dbReference type="ARBA" id="ARBA00022989"/>
    </source>
</evidence>
<comment type="caution">
    <text evidence="5">The sequence shown here is derived from an EMBL/GenBank/DDBJ whole genome shotgun (WGS) entry which is preliminary data.</text>
</comment>
<evidence type="ECO:0000313" key="5">
    <source>
        <dbReference type="EMBL" id="KAK5139839.1"/>
    </source>
</evidence>
<dbReference type="InterPro" id="IPR007271">
    <property type="entry name" value="Nuc_sug_transpt"/>
</dbReference>
<dbReference type="EMBL" id="JAVRRR010000985">
    <property type="protein sequence ID" value="KAK5139839.1"/>
    <property type="molecule type" value="Genomic_DNA"/>
</dbReference>
<keyword evidence="6" id="KW-1185">Reference proteome</keyword>
<proteinExistence type="predicted"/>
<gene>
    <name evidence="5" type="primary">gms1</name>
    <name evidence="5" type="ORF">LTR32_007183</name>
</gene>
<organism evidence="5 6">
    <name type="scientific">Rachicladosporium monterosium</name>
    <dbReference type="NCBI Taxonomy" id="1507873"/>
    <lineage>
        <taxon>Eukaryota</taxon>
        <taxon>Fungi</taxon>
        <taxon>Dikarya</taxon>
        <taxon>Ascomycota</taxon>
        <taxon>Pezizomycotina</taxon>
        <taxon>Dothideomycetes</taxon>
        <taxon>Dothideomycetidae</taxon>
        <taxon>Cladosporiales</taxon>
        <taxon>Cladosporiaceae</taxon>
        <taxon>Rachicladosporium</taxon>
    </lineage>
</organism>